<feature type="transmembrane region" description="Helical" evidence="1">
    <location>
        <begin position="78"/>
        <end position="98"/>
    </location>
</feature>
<keyword evidence="4" id="KW-1185">Reference proteome</keyword>
<keyword evidence="2" id="KW-0934">Plastid</keyword>
<evidence type="ECO:0000313" key="2">
    <source>
        <dbReference type="EMBL" id="GIX66453.1"/>
    </source>
</evidence>
<accession>A0AAV4M3B7</accession>
<reference evidence="2 4" key="1">
    <citation type="submission" date="2021-06" db="EMBL/GenBank/DDBJ databases">
        <title>Genome sequence of Babesia caballi.</title>
        <authorList>
            <person name="Yamagishi J."/>
            <person name="Kidaka T."/>
            <person name="Ochi A."/>
        </authorList>
    </citation>
    <scope>NUCLEOTIDE SEQUENCE [LARGE SCALE GENOMIC DNA]</scope>
    <source>
        <strain evidence="2">USDA-D6B2</strain>
    </source>
</reference>
<dbReference type="EMBL" id="BPLF01000008">
    <property type="protein sequence ID" value="GIX66454.1"/>
    <property type="molecule type" value="Genomic_DNA"/>
</dbReference>
<gene>
    <name evidence="2" type="ORF">BcabD6B2_58900</name>
    <name evidence="3" type="ORF">BcabD6B2_58910</name>
</gene>
<sequence length="118" mass="14064">MTKTQIINIIALKFKSIIDIIIICALYIIEYINNIIKEYLNKYEPTRKQIFIYKTHGIVYLLIQMCAIYVSLPFNLLSPFYCSLAIYSLEYLTLLGLFSKKKLKNKYKLLNYFYKTYS</sequence>
<geneLocation type="apicoplast" evidence="2"/>
<keyword evidence="1" id="KW-0472">Membrane</keyword>
<keyword evidence="2" id="KW-0933">Apicoplast</keyword>
<name>A0AAV4M3B7_BABCB</name>
<feature type="transmembrane region" description="Helical" evidence="1">
    <location>
        <begin position="6"/>
        <end position="29"/>
    </location>
</feature>
<keyword evidence="1" id="KW-1133">Transmembrane helix</keyword>
<feature type="transmembrane region" description="Helical" evidence="1">
    <location>
        <begin position="50"/>
        <end position="72"/>
    </location>
</feature>
<evidence type="ECO:0000256" key="1">
    <source>
        <dbReference type="SAM" id="Phobius"/>
    </source>
</evidence>
<dbReference type="AlphaFoldDB" id="A0AAV4M3B7"/>
<evidence type="ECO:0000313" key="3">
    <source>
        <dbReference type="EMBL" id="GIX66454.1"/>
    </source>
</evidence>
<dbReference type="EMBL" id="BPLF01000008">
    <property type="protein sequence ID" value="GIX66453.1"/>
    <property type="molecule type" value="Genomic_DNA"/>
</dbReference>
<comment type="caution">
    <text evidence="2">The sequence shown here is derived from an EMBL/GenBank/DDBJ whole genome shotgun (WGS) entry which is preliminary data.</text>
</comment>
<dbReference type="Proteomes" id="UP001497744">
    <property type="component" value="Unassembled WGS sequence"/>
</dbReference>
<keyword evidence="1" id="KW-0812">Transmembrane</keyword>
<organism evidence="2 4">
    <name type="scientific">Babesia caballi</name>
    <dbReference type="NCBI Taxonomy" id="5871"/>
    <lineage>
        <taxon>Eukaryota</taxon>
        <taxon>Sar</taxon>
        <taxon>Alveolata</taxon>
        <taxon>Apicomplexa</taxon>
        <taxon>Aconoidasida</taxon>
        <taxon>Piroplasmida</taxon>
        <taxon>Babesiidae</taxon>
        <taxon>Babesia</taxon>
    </lineage>
</organism>
<evidence type="ECO:0000313" key="4">
    <source>
        <dbReference type="Proteomes" id="UP001497744"/>
    </source>
</evidence>
<protein>
    <submittedName>
        <fullName evidence="2">Uncharacterized protein</fullName>
    </submittedName>
</protein>
<proteinExistence type="predicted"/>